<dbReference type="Proteomes" id="UP000275408">
    <property type="component" value="Unassembled WGS sequence"/>
</dbReference>
<feature type="domain" description="CCHC-type" evidence="10">
    <location>
        <begin position="365"/>
        <end position="384"/>
    </location>
</feature>
<reference evidence="11 12" key="1">
    <citation type="journal article" date="2018" name="Sci. Rep.">
        <title>Comparative analysis of the Pocillopora damicornis genome highlights role of immune system in coral evolution.</title>
        <authorList>
            <person name="Cunning R."/>
            <person name="Bay R.A."/>
            <person name="Gillette P."/>
            <person name="Baker A.C."/>
            <person name="Traylor-Knowles N."/>
        </authorList>
    </citation>
    <scope>NUCLEOTIDE SEQUENCE [LARGE SCALE GENOMIC DNA]</scope>
    <source>
        <strain evidence="11">RSMAS</strain>
        <tissue evidence="11">Whole animal</tissue>
    </source>
</reference>
<dbReference type="GO" id="GO:0003723">
    <property type="term" value="F:RNA binding"/>
    <property type="evidence" value="ECO:0007669"/>
    <property type="project" value="TreeGrafter"/>
</dbReference>
<feature type="region of interest" description="Disordered" evidence="9">
    <location>
        <begin position="456"/>
        <end position="475"/>
    </location>
</feature>
<dbReference type="OrthoDB" id="7608935at2759"/>
<feature type="compositionally biased region" description="Basic residues" evidence="9">
    <location>
        <begin position="460"/>
        <end position="471"/>
    </location>
</feature>
<dbReference type="PANTHER" id="PTHR46543">
    <property type="entry name" value="ZINC FINGER CCHC DOMAIN-CONTAINING PROTEIN 7"/>
    <property type="match status" value="1"/>
</dbReference>
<dbReference type="GO" id="GO:0071038">
    <property type="term" value="P:TRAMP-dependent tRNA surveillance pathway"/>
    <property type="evidence" value="ECO:0007669"/>
    <property type="project" value="TreeGrafter"/>
</dbReference>
<dbReference type="STRING" id="46731.A0A3M6UFN9"/>
<gene>
    <name evidence="11" type="ORF">pdam_00021772</name>
</gene>
<dbReference type="GO" id="GO:0071035">
    <property type="term" value="P:nuclear polyadenylation-dependent rRNA catabolic process"/>
    <property type="evidence" value="ECO:0007669"/>
    <property type="project" value="TreeGrafter"/>
</dbReference>
<evidence type="ECO:0000256" key="3">
    <source>
        <dbReference type="ARBA" id="ARBA00022737"/>
    </source>
</evidence>
<dbReference type="AlphaFoldDB" id="A0A3M6UFN9"/>
<evidence type="ECO:0000259" key="10">
    <source>
        <dbReference type="SMART" id="SM00343"/>
    </source>
</evidence>
<keyword evidence="12" id="KW-1185">Reference proteome</keyword>
<dbReference type="EMBL" id="RCHS01001621">
    <property type="protein sequence ID" value="RMX52500.1"/>
    <property type="molecule type" value="Genomic_DNA"/>
</dbReference>
<keyword evidence="4" id="KW-0863">Zinc-finger</keyword>
<feature type="compositionally biased region" description="Basic and acidic residues" evidence="9">
    <location>
        <begin position="119"/>
        <end position="130"/>
    </location>
</feature>
<feature type="region of interest" description="Disordered" evidence="9">
    <location>
        <begin position="62"/>
        <end position="97"/>
    </location>
</feature>
<dbReference type="InterPro" id="IPR051644">
    <property type="entry name" value="TRAMP_AT-DNA-binding"/>
</dbReference>
<feature type="region of interest" description="Disordered" evidence="9">
    <location>
        <begin position="216"/>
        <end position="239"/>
    </location>
</feature>
<feature type="region of interest" description="Disordered" evidence="9">
    <location>
        <begin position="489"/>
        <end position="517"/>
    </location>
</feature>
<dbReference type="GO" id="GO:0071036">
    <property type="term" value="P:nuclear polyadenylation-dependent snoRNA catabolic process"/>
    <property type="evidence" value="ECO:0007669"/>
    <property type="project" value="TreeGrafter"/>
</dbReference>
<evidence type="ECO:0000256" key="1">
    <source>
        <dbReference type="ARBA" id="ARBA00004123"/>
    </source>
</evidence>
<keyword evidence="3" id="KW-0677">Repeat</keyword>
<keyword evidence="5" id="KW-0862">Zinc</keyword>
<dbReference type="GO" id="GO:0031499">
    <property type="term" value="C:TRAMP complex"/>
    <property type="evidence" value="ECO:0007669"/>
    <property type="project" value="TreeGrafter"/>
</dbReference>
<evidence type="ECO:0000313" key="12">
    <source>
        <dbReference type="Proteomes" id="UP000275408"/>
    </source>
</evidence>
<protein>
    <recommendedName>
        <fullName evidence="7">Zinc finger CCHC domain-containing protein 7</fullName>
    </recommendedName>
    <alternativeName>
        <fullName evidence="8">TRAMP-like complex RNA-binding factor ZCCHC7</fullName>
    </alternativeName>
</protein>
<keyword evidence="6" id="KW-0539">Nucleus</keyword>
<name>A0A3M6UFN9_POCDA</name>
<evidence type="ECO:0000313" key="11">
    <source>
        <dbReference type="EMBL" id="RMX52500.1"/>
    </source>
</evidence>
<evidence type="ECO:0000256" key="6">
    <source>
        <dbReference type="ARBA" id="ARBA00023242"/>
    </source>
</evidence>
<feature type="region of interest" description="Disordered" evidence="9">
    <location>
        <begin position="118"/>
        <end position="196"/>
    </location>
</feature>
<evidence type="ECO:0000256" key="4">
    <source>
        <dbReference type="ARBA" id="ARBA00022771"/>
    </source>
</evidence>
<dbReference type="GO" id="GO:0071031">
    <property type="term" value="P:nuclear mRNA surveillance of mRNA 3'-end processing"/>
    <property type="evidence" value="ECO:0007669"/>
    <property type="project" value="TreeGrafter"/>
</dbReference>
<feature type="region of interest" description="Disordered" evidence="9">
    <location>
        <begin position="413"/>
        <end position="435"/>
    </location>
</feature>
<evidence type="ECO:0000256" key="8">
    <source>
        <dbReference type="ARBA" id="ARBA00043023"/>
    </source>
</evidence>
<proteinExistence type="predicted"/>
<dbReference type="PANTHER" id="PTHR46543:SF1">
    <property type="entry name" value="ZINC FINGER CCHC DOMAIN-CONTAINING PROTEIN 7"/>
    <property type="match status" value="1"/>
</dbReference>
<evidence type="ECO:0000256" key="5">
    <source>
        <dbReference type="ARBA" id="ARBA00022833"/>
    </source>
</evidence>
<dbReference type="InterPro" id="IPR001878">
    <property type="entry name" value="Znf_CCHC"/>
</dbReference>
<comment type="caution">
    <text evidence="11">The sequence shown here is derived from an EMBL/GenBank/DDBJ whole genome shotgun (WGS) entry which is preliminary data.</text>
</comment>
<evidence type="ECO:0000256" key="7">
    <source>
        <dbReference type="ARBA" id="ARBA00041190"/>
    </source>
</evidence>
<feature type="compositionally biased region" description="Acidic residues" evidence="9">
    <location>
        <begin position="154"/>
        <end position="176"/>
    </location>
</feature>
<dbReference type="SUPFAM" id="SSF57756">
    <property type="entry name" value="Retrovirus zinc finger-like domains"/>
    <property type="match status" value="1"/>
</dbReference>
<comment type="subcellular location">
    <subcellularLocation>
        <location evidence="1">Nucleus</location>
    </subcellularLocation>
</comment>
<sequence length="562" mass="65528">MSLPGKVSLQCPFMDKCPFMEKCPYIVPSQETLVAAVSILLPSPSPESGAYNWGRYGTYMHPSMSSDDEFDSDAYKAYEDQLYGEHSSSGSEDDADSEIEETIYSHVHYASSLLVSEKSTPDKRISKRTDGLVSESDTEKDKDQSDNSVIEISSDNEEDSDDDDNMDEGSDDDDENEGGKDHNNINTGDLVDSNNTQENLNLKSSFNYPEIVNLFPDENVPTSEDKLNKNSTLEKKKGEQGEITENWDLIERDLEDPRVNKKRSRYYTPGKELPHMRLKDMDHLYFHYYLVTAASSLSSHYFSAGKWYHDCRMPRRRPFDRCNRCHVLGHFAVDCPDRWRQYHLTIQVGPITRPERPLSPPKSVSCYNCGQQGHYGHLLTICYHLVQLIIEYLFLASCIVSLYTDDYQSRNFDNSPYSDRKRKRKRQKDNETNGRNERFVEIVELDLSEDGLAEEPYQVNRRKKKKQGKQHWRGEESLDDNFDNRLINARSNSHQKNDRRFQNPRHKRDFKHRSFHDGEFDSRNTSFEQARDFNFTSRRGFRFDNEKRGKKSNAQFLKRYTF</sequence>
<evidence type="ECO:0000256" key="2">
    <source>
        <dbReference type="ARBA" id="ARBA00022723"/>
    </source>
</evidence>
<accession>A0A3M6UFN9</accession>
<dbReference type="GO" id="GO:0008270">
    <property type="term" value="F:zinc ion binding"/>
    <property type="evidence" value="ECO:0007669"/>
    <property type="project" value="UniProtKB-KW"/>
</dbReference>
<dbReference type="Gene3D" id="4.10.60.10">
    <property type="entry name" value="Zinc finger, CCHC-type"/>
    <property type="match status" value="1"/>
</dbReference>
<dbReference type="SMART" id="SM00343">
    <property type="entry name" value="ZnF_C2HC"/>
    <property type="match status" value="2"/>
</dbReference>
<dbReference type="GO" id="GO:0071039">
    <property type="term" value="P:nuclear polyadenylation-dependent CUT catabolic process"/>
    <property type="evidence" value="ECO:0007669"/>
    <property type="project" value="TreeGrafter"/>
</dbReference>
<keyword evidence="2" id="KW-0479">Metal-binding</keyword>
<feature type="compositionally biased region" description="Basic residues" evidence="9">
    <location>
        <begin position="502"/>
        <end position="514"/>
    </location>
</feature>
<dbReference type="InterPro" id="IPR036875">
    <property type="entry name" value="Znf_CCHC_sf"/>
</dbReference>
<evidence type="ECO:0000256" key="9">
    <source>
        <dbReference type="SAM" id="MobiDB-lite"/>
    </source>
</evidence>
<dbReference type="GO" id="GO:0071037">
    <property type="term" value="P:nuclear polyadenylation-dependent snRNA catabolic process"/>
    <property type="evidence" value="ECO:0007669"/>
    <property type="project" value="TreeGrafter"/>
</dbReference>
<feature type="domain" description="CCHC-type" evidence="10">
    <location>
        <begin position="321"/>
        <end position="337"/>
    </location>
</feature>
<organism evidence="11 12">
    <name type="scientific">Pocillopora damicornis</name>
    <name type="common">Cauliflower coral</name>
    <name type="synonym">Millepora damicornis</name>
    <dbReference type="NCBI Taxonomy" id="46731"/>
    <lineage>
        <taxon>Eukaryota</taxon>
        <taxon>Metazoa</taxon>
        <taxon>Cnidaria</taxon>
        <taxon>Anthozoa</taxon>
        <taxon>Hexacorallia</taxon>
        <taxon>Scleractinia</taxon>
        <taxon>Astrocoeniina</taxon>
        <taxon>Pocilloporidae</taxon>
        <taxon>Pocillopora</taxon>
    </lineage>
</organism>
<feature type="compositionally biased region" description="Basic and acidic residues" evidence="9">
    <location>
        <begin position="223"/>
        <end position="239"/>
    </location>
</feature>